<dbReference type="GO" id="GO:0016491">
    <property type="term" value="F:oxidoreductase activity"/>
    <property type="evidence" value="ECO:0007669"/>
    <property type="project" value="InterPro"/>
</dbReference>
<organism evidence="2 3">
    <name type="scientific">Thermococcus barophilus</name>
    <dbReference type="NCBI Taxonomy" id="55802"/>
    <lineage>
        <taxon>Archaea</taxon>
        <taxon>Methanobacteriati</taxon>
        <taxon>Methanobacteriota</taxon>
        <taxon>Thermococci</taxon>
        <taxon>Thermococcales</taxon>
        <taxon>Thermococcaceae</taxon>
        <taxon>Thermococcus</taxon>
    </lineage>
</organism>
<dbReference type="GO" id="GO:0046872">
    <property type="term" value="F:metal ion binding"/>
    <property type="evidence" value="ECO:0007669"/>
    <property type="project" value="InterPro"/>
</dbReference>
<dbReference type="Proteomes" id="UP000066042">
    <property type="component" value="Chromosome"/>
</dbReference>
<dbReference type="PANTHER" id="PTHR33531:SF10">
    <property type="entry name" value="BLR7895 PROTEIN"/>
    <property type="match status" value="1"/>
</dbReference>
<proteinExistence type="predicted"/>
<dbReference type="Pfam" id="PF02915">
    <property type="entry name" value="Rubrerythrin"/>
    <property type="match status" value="1"/>
</dbReference>
<dbReference type="PATRIC" id="fig|55802.8.peg.398"/>
<dbReference type="RefSeq" id="WP_013466626.1">
    <property type="nucleotide sequence ID" value="NZ_CP013050.1"/>
</dbReference>
<dbReference type="InterPro" id="IPR003251">
    <property type="entry name" value="Rr_diiron-bd_dom"/>
</dbReference>
<sequence>MEEEIVKKLEKLSEREILGYAIASEEDAIQFYLKLSEGRGELIAEFFKDLAKAEQAHKTLLLNLHENLFGSREYTVPEDVPFAESTVNIVTLGNLVEALKTALMNEKTAERVYTLLAKKLPEHRILFDFLAAQERAHYRAIEAHEEYLEGLMRGKPEYVEAPPHVIFNQVEIYYKPRTQP</sequence>
<evidence type="ECO:0000313" key="3">
    <source>
        <dbReference type="Proteomes" id="UP000066042"/>
    </source>
</evidence>
<protein>
    <recommendedName>
        <fullName evidence="1">Rubrerythrin diiron-binding domain-containing protein</fullName>
    </recommendedName>
</protein>
<dbReference type="InterPro" id="IPR012347">
    <property type="entry name" value="Ferritin-like"/>
</dbReference>
<reference evidence="2 3" key="1">
    <citation type="journal article" date="2016" name="Genome Announc.">
        <title>Complete genome sequence of the hyperthermophilic and piezophilic archaeon Thermococcus barophilus Ch5, capable of growth at the expense of hydrogenogenesis from carbon monoxide and formate.</title>
        <authorList>
            <person name="Oger P."/>
            <person name="Sokolova T.G."/>
            <person name="Kozhevnikova D.A."/>
            <person name="Taranov E.A."/>
            <person name="Vannier P."/>
            <person name="Lee H.S."/>
            <person name="Kwon K.K."/>
            <person name="Kang S.G."/>
            <person name="Lee J.H."/>
            <person name="Bonch-Osmolovskaya E.A."/>
            <person name="Lebedinsky A.V."/>
        </authorList>
    </citation>
    <scope>NUCLEOTIDE SEQUENCE [LARGE SCALE GENOMIC DNA]</scope>
    <source>
        <strain evidence="3">Ch5</strain>
    </source>
</reference>
<dbReference type="PANTHER" id="PTHR33531">
    <property type="entry name" value="RUBRERYTHRIN SUBFAMILY"/>
    <property type="match status" value="1"/>
</dbReference>
<evidence type="ECO:0000259" key="1">
    <source>
        <dbReference type="Pfam" id="PF02915"/>
    </source>
</evidence>
<dbReference type="AlphaFoldDB" id="A0A0S1X9D3"/>
<dbReference type="STRING" id="55802.TBCH5v1_0405"/>
<dbReference type="Gene3D" id="1.20.1260.10">
    <property type="match status" value="1"/>
</dbReference>
<dbReference type="CDD" id="cd01045">
    <property type="entry name" value="Ferritin_like_AB"/>
    <property type="match status" value="1"/>
</dbReference>
<dbReference type="InterPro" id="IPR009078">
    <property type="entry name" value="Ferritin-like_SF"/>
</dbReference>
<dbReference type="EMBL" id="CP013050">
    <property type="protein sequence ID" value="ALM74377.1"/>
    <property type="molecule type" value="Genomic_DNA"/>
</dbReference>
<dbReference type="SUPFAM" id="SSF47240">
    <property type="entry name" value="Ferritin-like"/>
    <property type="match status" value="1"/>
</dbReference>
<feature type="domain" description="Rubrerythrin diiron-binding" evidence="1">
    <location>
        <begin position="16"/>
        <end position="143"/>
    </location>
</feature>
<evidence type="ECO:0000313" key="2">
    <source>
        <dbReference type="EMBL" id="ALM74377.1"/>
    </source>
</evidence>
<gene>
    <name evidence="2" type="ORF">TBCH5v1_0405</name>
</gene>
<accession>A0A0S1X9D3</accession>
<dbReference type="OMA" id="TQERSHY"/>
<name>A0A0S1X9D3_THEBA</name>
<dbReference type="SMR" id="A0A0S1X9D3"/>
<dbReference type="GeneID" id="26135693"/>